<evidence type="ECO:0000313" key="2">
    <source>
        <dbReference type="EMBL" id="THH35848.1"/>
    </source>
</evidence>
<dbReference type="Proteomes" id="UP000306602">
    <property type="component" value="Unassembled WGS sequence"/>
</dbReference>
<dbReference type="OrthoDB" id="7063568at2"/>
<dbReference type="RefSeq" id="WP_136463318.1">
    <property type="nucleotide sequence ID" value="NZ_SRKY01000003.1"/>
</dbReference>
<proteinExistence type="predicted"/>
<reference evidence="2 3" key="1">
    <citation type="submission" date="2019-04" db="EMBL/GenBank/DDBJ databases">
        <title>Shimia ponticola sp. nov., isolated from seawater.</title>
        <authorList>
            <person name="Kim Y.-O."/>
            <person name="Yoon J.-H."/>
        </authorList>
    </citation>
    <scope>NUCLEOTIDE SEQUENCE [LARGE SCALE GENOMIC DNA]</scope>
    <source>
        <strain evidence="2 3">MYP11</strain>
    </source>
</reference>
<feature type="transmembrane region" description="Helical" evidence="1">
    <location>
        <begin position="87"/>
        <end position="106"/>
    </location>
</feature>
<organism evidence="2 3">
    <name type="scientific">Aliishimia ponticola</name>
    <dbReference type="NCBI Taxonomy" id="2499833"/>
    <lineage>
        <taxon>Bacteria</taxon>
        <taxon>Pseudomonadati</taxon>
        <taxon>Pseudomonadota</taxon>
        <taxon>Alphaproteobacteria</taxon>
        <taxon>Rhodobacterales</taxon>
        <taxon>Paracoccaceae</taxon>
        <taxon>Aliishimia</taxon>
    </lineage>
</organism>
<dbReference type="EMBL" id="SRKY01000003">
    <property type="protein sequence ID" value="THH35848.1"/>
    <property type="molecule type" value="Genomic_DNA"/>
</dbReference>
<evidence type="ECO:0000313" key="3">
    <source>
        <dbReference type="Proteomes" id="UP000306602"/>
    </source>
</evidence>
<keyword evidence="1" id="KW-0812">Transmembrane</keyword>
<keyword evidence="3" id="KW-1185">Reference proteome</keyword>
<evidence type="ECO:0008006" key="4">
    <source>
        <dbReference type="Google" id="ProtNLM"/>
    </source>
</evidence>
<feature type="transmembrane region" description="Helical" evidence="1">
    <location>
        <begin position="126"/>
        <end position="145"/>
    </location>
</feature>
<keyword evidence="1" id="KW-0472">Membrane</keyword>
<sequence length="158" mass="16472">MPASPPLNSIVLAGLAGELAFEAYAWLLSPVLFGVTLEPARLVTALTQMGTGIALPYGAAFALHFAIGALVFPAIVWMTHARTGLKLPLAGAVAGLGLWFVAQGLLAPVVGRSFMMGFGAYTQSSFIGHVGMAALMGGLMVWFMARFAPPRKNEVPLG</sequence>
<feature type="transmembrane region" description="Helical" evidence="1">
    <location>
        <begin position="53"/>
        <end position="75"/>
    </location>
</feature>
<feature type="transmembrane region" description="Helical" evidence="1">
    <location>
        <begin position="12"/>
        <end position="33"/>
    </location>
</feature>
<name>A0A4S4NCR7_9RHOB</name>
<evidence type="ECO:0000256" key="1">
    <source>
        <dbReference type="SAM" id="Phobius"/>
    </source>
</evidence>
<protein>
    <recommendedName>
        <fullName evidence="4">DUF1440 domain-containing protein</fullName>
    </recommendedName>
</protein>
<keyword evidence="1" id="KW-1133">Transmembrane helix</keyword>
<dbReference type="AlphaFoldDB" id="A0A4S4NCR7"/>
<gene>
    <name evidence="2" type="ORF">E4Z66_12275</name>
</gene>
<comment type="caution">
    <text evidence="2">The sequence shown here is derived from an EMBL/GenBank/DDBJ whole genome shotgun (WGS) entry which is preliminary data.</text>
</comment>
<accession>A0A4S4NCR7</accession>